<organism evidence="2 3">
    <name type="scientific">Vagococcus proximus</name>
    <dbReference type="NCBI Taxonomy" id="2991417"/>
    <lineage>
        <taxon>Bacteria</taxon>
        <taxon>Bacillati</taxon>
        <taxon>Bacillota</taxon>
        <taxon>Bacilli</taxon>
        <taxon>Lactobacillales</taxon>
        <taxon>Enterococcaceae</taxon>
        <taxon>Vagococcus</taxon>
    </lineage>
</organism>
<dbReference type="InterPro" id="IPR013320">
    <property type="entry name" value="ConA-like_dom_sf"/>
</dbReference>
<dbReference type="EMBL" id="JAPDSH010000005">
    <property type="protein sequence ID" value="MDF0480210.1"/>
    <property type="molecule type" value="Genomic_DNA"/>
</dbReference>
<reference evidence="2" key="1">
    <citation type="submission" date="2022-10" db="EMBL/GenBank/DDBJ databases">
        <title>Vagococcus sp. isolated from poultry meat.</title>
        <authorList>
            <person name="Johansson P."/>
            <person name="Bjorkroth J."/>
        </authorList>
    </citation>
    <scope>NUCLEOTIDE SEQUENCE</scope>
    <source>
        <strain evidence="2">PNs007</strain>
    </source>
</reference>
<feature type="signal peptide" evidence="1">
    <location>
        <begin position="1"/>
        <end position="27"/>
    </location>
</feature>
<dbReference type="SUPFAM" id="SSF49899">
    <property type="entry name" value="Concanavalin A-like lectins/glucanases"/>
    <property type="match status" value="1"/>
</dbReference>
<dbReference type="CDD" id="cd01951">
    <property type="entry name" value="lectin_L-type"/>
    <property type="match status" value="1"/>
</dbReference>
<evidence type="ECO:0000313" key="3">
    <source>
        <dbReference type="Proteomes" id="UP001147148"/>
    </source>
</evidence>
<dbReference type="RefSeq" id="WP_275471788.1">
    <property type="nucleotide sequence ID" value="NZ_JAPDSH010000005.1"/>
</dbReference>
<feature type="chain" id="PRO_5046036735" evidence="1">
    <location>
        <begin position="28"/>
        <end position="1153"/>
    </location>
</feature>
<comment type="caution">
    <text evidence="2">The sequence shown here is derived from an EMBL/GenBank/DDBJ whole genome shotgun (WGS) entry which is preliminary data.</text>
</comment>
<dbReference type="InterPro" id="IPR056573">
    <property type="entry name" value="Lectin_L-type_dom"/>
</dbReference>
<gene>
    <name evidence="2" type="ORF">OL233_07875</name>
</gene>
<name>A0ABT5X2K4_9ENTE</name>
<dbReference type="Gene3D" id="2.60.120.200">
    <property type="match status" value="1"/>
</dbReference>
<sequence length="1153" mass="128496">MYKKILKGSFVFCLFSNCMLSSGSVMALAEDNLKIIQGEEKVNSSVSFENESKENLISFFTKIVKKLKNPHNFEKEKNEILDFVSKTEKMSSKDVFKNVSSIKIDNEDDSQFQDAYKRCLDYAREIDGKSTTNFLKKMDNLIAKVNLDTPLLYPTRVEEATKIKEIASPSKKNEDKISPKNKKNTKGIVKASEKPLEEIVAEAPAGLRTDDIFRRADTQNNKAQVLHNDKTNTDVVIVTDGSQSQVGSIWSTPGYRIDLTKSFHAKMKLYFGQKEADAADGMAFVLQNDPQFIDSNGNSNALGKDSGGASLGLMGRSSEKKDKPWENAIQNSYAVEFDTHKNSGGLDRPTGEGADPADFHIAGYYPSLIASYKGSNPPSLYHARYSNNFKTMNFDAKHHQANGSWHDFEINYDKKKNDDGTTSYALSYTFTDNDGDKHTDTLFEDKNEWATEELKNEYPNDSLELNRLGVSEDNPYIYWGFTGATGSNASVNAIVFEELPDLGGTKQVQDVKKVSKEEESVNHTTDIVKSGDELFYEYQIDYDGGKQKLNRLHVNASLNEYNSLAKEGLTQEEKDKIKVTYTHYDGSKLEAKPEDFDVITDKGSIQFDGLGPLGPESDKHYFKSITIRVPFIADKTLKLTEPTVVKDNFKVRQDGYKGDLVKSIVKQSSVEYTINPFEEGFKLATISDRKTNLKEGSETSPIEKPTTQLDGMVRIANFNESENYKVRISGIKTKAGEAKVVETPVVKEDTDYSFLYGLQEDDLLIADSTVTYELVNGKGEVLFSEKLVVLDGTPPEGELHPEVFTEVGKVPEKAAIFVKTKSDSNPSLTEDDIKVSYQDMSKLEEAVKTATAKDEKRQVDVILTDKAGNTRSIGKENLTVLDLETNPWMETKDLTLQSKDLIKNAPEINEPNPDRELISPDDLREVLLKGVTVKMLDPSVGQIVDVPMDTITITGLPETGYQPGIYILTAKGTVNKTDLEGTFKLTVTDGKLSLSVSNNLDYEVKINSEQHKRMQAGQSSKLTVEDGRYAADGWGLSVSATQFSKDEKKVERSAIDLMANDLTTGEIKTDSLLLDGGYRLENQSMKKLESDLANPNDLFSVELELTNPSSSWARANESYKTTLNWNVTPVKSKEIDHLTFATPVKKGDQHGKD</sequence>
<proteinExistence type="predicted"/>
<protein>
    <submittedName>
        <fullName evidence="2">L-type lectin-domain containing protein</fullName>
    </submittedName>
</protein>
<evidence type="ECO:0000313" key="2">
    <source>
        <dbReference type="EMBL" id="MDF0480210.1"/>
    </source>
</evidence>
<evidence type="ECO:0000256" key="1">
    <source>
        <dbReference type="SAM" id="SignalP"/>
    </source>
</evidence>
<accession>A0ABT5X2K4</accession>
<keyword evidence="1" id="KW-0732">Signal</keyword>
<keyword evidence="3" id="KW-1185">Reference proteome</keyword>
<dbReference type="Proteomes" id="UP001147148">
    <property type="component" value="Unassembled WGS sequence"/>
</dbReference>